<dbReference type="AlphaFoldDB" id="L8WK64"/>
<organism evidence="1 2">
    <name type="scientific">Thanatephorus cucumeris (strain AG1-IA)</name>
    <name type="common">Rice sheath blight fungus</name>
    <name type="synonym">Rhizoctonia solani</name>
    <dbReference type="NCBI Taxonomy" id="983506"/>
    <lineage>
        <taxon>Eukaryota</taxon>
        <taxon>Fungi</taxon>
        <taxon>Dikarya</taxon>
        <taxon>Basidiomycota</taxon>
        <taxon>Agaricomycotina</taxon>
        <taxon>Agaricomycetes</taxon>
        <taxon>Cantharellales</taxon>
        <taxon>Ceratobasidiaceae</taxon>
        <taxon>Rhizoctonia</taxon>
        <taxon>Rhizoctonia solani AG-1</taxon>
    </lineage>
</organism>
<dbReference type="EMBL" id="AFRT01002801">
    <property type="protein sequence ID" value="ELU37203.1"/>
    <property type="molecule type" value="Genomic_DNA"/>
</dbReference>
<reference evidence="1 2" key="1">
    <citation type="journal article" date="2013" name="Nat. Commun.">
        <title>The evolution and pathogenic mechanisms of the rice sheath blight pathogen.</title>
        <authorList>
            <person name="Zheng A."/>
            <person name="Lin R."/>
            <person name="Xu L."/>
            <person name="Qin P."/>
            <person name="Tang C."/>
            <person name="Ai P."/>
            <person name="Zhang D."/>
            <person name="Liu Y."/>
            <person name="Sun Z."/>
            <person name="Feng H."/>
            <person name="Wang Y."/>
            <person name="Chen Y."/>
            <person name="Liang X."/>
            <person name="Fu R."/>
            <person name="Li Q."/>
            <person name="Zhang J."/>
            <person name="Yu X."/>
            <person name="Xie Z."/>
            <person name="Ding L."/>
            <person name="Guan P."/>
            <person name="Tang J."/>
            <person name="Liang Y."/>
            <person name="Wang S."/>
            <person name="Deng Q."/>
            <person name="Li S."/>
            <person name="Zhu J."/>
            <person name="Wang L."/>
            <person name="Liu H."/>
            <person name="Li P."/>
        </authorList>
    </citation>
    <scope>NUCLEOTIDE SEQUENCE [LARGE SCALE GENOMIC DNA]</scope>
    <source>
        <strain evidence="2">AG-1 IA</strain>
    </source>
</reference>
<evidence type="ECO:0000313" key="1">
    <source>
        <dbReference type="EMBL" id="ELU37203.1"/>
    </source>
</evidence>
<proteinExistence type="predicted"/>
<name>L8WK64_THACA</name>
<comment type="caution">
    <text evidence="1">The sequence shown here is derived from an EMBL/GenBank/DDBJ whole genome shotgun (WGS) entry which is preliminary data.</text>
</comment>
<dbReference type="Proteomes" id="UP000011668">
    <property type="component" value="Unassembled WGS sequence"/>
</dbReference>
<protein>
    <submittedName>
        <fullName evidence="1">Uncharacterized protein</fullName>
    </submittedName>
</protein>
<accession>L8WK64</accession>
<keyword evidence="2" id="KW-1185">Reference proteome</keyword>
<dbReference type="HOGENOM" id="CLU_2869216_0_0_1"/>
<evidence type="ECO:0000313" key="2">
    <source>
        <dbReference type="Proteomes" id="UP000011668"/>
    </source>
</evidence>
<sequence length="64" mass="7205">MHLGDGYEYRIRAMQARDGEILGLPIKHQNEGMYVADVNPWACRLPLPMALVETGTIHPRISVC</sequence>
<gene>
    <name evidence="1" type="ORF">AG1IA_08761</name>
</gene>